<dbReference type="GO" id="GO:0016758">
    <property type="term" value="F:hexosyltransferase activity"/>
    <property type="evidence" value="ECO:0007669"/>
    <property type="project" value="UniProtKB-ARBA"/>
</dbReference>
<proteinExistence type="inferred from homology"/>
<dbReference type="Pfam" id="PF00535">
    <property type="entry name" value="Glycos_transf_2"/>
    <property type="match status" value="1"/>
</dbReference>
<evidence type="ECO:0000259" key="2">
    <source>
        <dbReference type="Pfam" id="PF00535"/>
    </source>
</evidence>
<reference evidence="4" key="2">
    <citation type="submission" date="2015-07" db="EMBL/GenBank/DDBJ databases">
        <title>MeaNS - Measles Nucleotide Surveillance Program.</title>
        <authorList>
            <person name="Tran T."/>
            <person name="Druce J."/>
        </authorList>
    </citation>
    <scope>NUCLEOTIDE SEQUENCE</scope>
    <source>
        <strain evidence="4">DSM 9887</strain>
    </source>
</reference>
<keyword evidence="6" id="KW-1185">Reference proteome</keyword>
<evidence type="ECO:0000313" key="6">
    <source>
        <dbReference type="Proteomes" id="UP000319578"/>
    </source>
</evidence>
<dbReference type="PATRIC" id="fig|54915.3.peg.6037"/>
<sequence length="240" mass="27993">MRKNKNSIRGGVSIITCTNRPHFFNNIIANYKTQLYQIKELVIVINKDSMSLAKYRKKVRGYKNISIYKVPERVSLGKCLNYAVSKTKYQFIAKFDDDDYYSPYYLKQQMNDLHRTGADIVGKRAFMVYLQSRKLLILRYPKQYNKFVGALAGGTILFRKRLFNRVRFANISLGEDGRFIRASRARGYKIYASAPRNYIAVRRTNKKSHTWKAGDSYLKSGSRVLARSIRLRKLASRKLI</sequence>
<dbReference type="PANTHER" id="PTHR22916:SF3">
    <property type="entry name" value="UDP-GLCNAC:BETAGAL BETA-1,3-N-ACETYLGLUCOSAMINYLTRANSFERASE-LIKE PROTEIN 1"/>
    <property type="match status" value="1"/>
</dbReference>
<protein>
    <submittedName>
        <fullName evidence="3 4">Glycosyl transferase</fullName>
    </submittedName>
</protein>
<dbReference type="InterPro" id="IPR001173">
    <property type="entry name" value="Glyco_trans_2-like"/>
</dbReference>
<evidence type="ECO:0000313" key="4">
    <source>
        <dbReference type="EMBL" id="KNB74210.1"/>
    </source>
</evidence>
<gene>
    <name evidence="4" type="ORF">ADS79_03345</name>
    <name evidence="3" type="ORF">BRE01_67710</name>
</gene>
<evidence type="ECO:0000256" key="1">
    <source>
        <dbReference type="ARBA" id="ARBA00006739"/>
    </source>
</evidence>
<feature type="domain" description="Glycosyltransferase 2-like" evidence="2">
    <location>
        <begin position="14"/>
        <end position="122"/>
    </location>
</feature>
<reference evidence="3 6" key="3">
    <citation type="submission" date="2019-06" db="EMBL/GenBank/DDBJ databases">
        <title>Whole genome shotgun sequence of Brevibacillus reuszeri NBRC 15719.</title>
        <authorList>
            <person name="Hosoyama A."/>
            <person name="Uohara A."/>
            <person name="Ohji S."/>
            <person name="Ichikawa N."/>
        </authorList>
    </citation>
    <scope>NUCLEOTIDE SEQUENCE [LARGE SCALE GENOMIC DNA]</scope>
    <source>
        <strain evidence="3 6">NBRC 15719</strain>
    </source>
</reference>
<accession>A0A0K9Z169</accession>
<dbReference type="Gene3D" id="3.90.550.10">
    <property type="entry name" value="Spore Coat Polysaccharide Biosynthesis Protein SpsA, Chain A"/>
    <property type="match status" value="1"/>
</dbReference>
<name>A0A0K9Z169_9BACL</name>
<reference evidence="5" key="1">
    <citation type="submission" date="2015-07" db="EMBL/GenBank/DDBJ databases">
        <title>Genome sequencing project for genomic taxonomy and phylogenomics of Bacillus-like bacteria.</title>
        <authorList>
            <person name="Liu B."/>
            <person name="Wang J."/>
            <person name="Zhu Y."/>
            <person name="Liu G."/>
            <person name="Chen Q."/>
            <person name="Chen Z."/>
            <person name="Lan J."/>
            <person name="Che J."/>
            <person name="Ge C."/>
            <person name="Shi H."/>
            <person name="Pan Z."/>
            <person name="Liu X."/>
        </authorList>
    </citation>
    <scope>NUCLEOTIDE SEQUENCE [LARGE SCALE GENOMIC DNA]</scope>
    <source>
        <strain evidence="5">DSM 9887</strain>
    </source>
</reference>
<dbReference type="InterPro" id="IPR029044">
    <property type="entry name" value="Nucleotide-diphossugar_trans"/>
</dbReference>
<keyword evidence="4" id="KW-0808">Transferase</keyword>
<dbReference type="PANTHER" id="PTHR22916">
    <property type="entry name" value="GLYCOSYLTRANSFERASE"/>
    <property type="match status" value="1"/>
</dbReference>
<dbReference type="EMBL" id="BJON01000041">
    <property type="protein sequence ID" value="GED73069.1"/>
    <property type="molecule type" value="Genomic_DNA"/>
</dbReference>
<dbReference type="SUPFAM" id="SSF53448">
    <property type="entry name" value="Nucleotide-diphospho-sugar transferases"/>
    <property type="match status" value="1"/>
</dbReference>
<organism evidence="4 5">
    <name type="scientific">Brevibacillus reuszeri</name>
    <dbReference type="NCBI Taxonomy" id="54915"/>
    <lineage>
        <taxon>Bacteria</taxon>
        <taxon>Bacillati</taxon>
        <taxon>Bacillota</taxon>
        <taxon>Bacilli</taxon>
        <taxon>Bacillales</taxon>
        <taxon>Paenibacillaceae</taxon>
        <taxon>Brevibacillus</taxon>
    </lineage>
</organism>
<comment type="similarity">
    <text evidence="1">Belongs to the glycosyltransferase 2 family.</text>
</comment>
<dbReference type="RefSeq" id="WP_049737023.1">
    <property type="nucleotide sequence ID" value="NZ_BJON01000041.1"/>
</dbReference>
<comment type="caution">
    <text evidence="4">The sequence shown here is derived from an EMBL/GenBank/DDBJ whole genome shotgun (WGS) entry which is preliminary data.</text>
</comment>
<evidence type="ECO:0000313" key="3">
    <source>
        <dbReference type="EMBL" id="GED73069.1"/>
    </source>
</evidence>
<dbReference type="OrthoDB" id="6713581at2"/>
<dbReference type="EMBL" id="LGIQ01000004">
    <property type="protein sequence ID" value="KNB74210.1"/>
    <property type="molecule type" value="Genomic_DNA"/>
</dbReference>
<dbReference type="Proteomes" id="UP000036834">
    <property type="component" value="Unassembled WGS sequence"/>
</dbReference>
<dbReference type="STRING" id="54915.ADS79_03345"/>
<dbReference type="Proteomes" id="UP000319578">
    <property type="component" value="Unassembled WGS sequence"/>
</dbReference>
<dbReference type="AlphaFoldDB" id="A0A0K9Z169"/>
<evidence type="ECO:0000313" key="5">
    <source>
        <dbReference type="Proteomes" id="UP000036834"/>
    </source>
</evidence>